<dbReference type="Pfam" id="PF13772">
    <property type="entry name" value="AIG2_2"/>
    <property type="match status" value="1"/>
</dbReference>
<dbReference type="Gene3D" id="3.10.490.10">
    <property type="entry name" value="Gamma-glutamyl cyclotransferase-like"/>
    <property type="match status" value="1"/>
</dbReference>
<dbReference type="GO" id="GO:0003839">
    <property type="term" value="F:gamma-glutamylcyclotransferase activity"/>
    <property type="evidence" value="ECO:0007669"/>
    <property type="project" value="InterPro"/>
</dbReference>
<dbReference type="PANTHER" id="PTHR12935:SF0">
    <property type="entry name" value="GAMMA-GLUTAMYLCYCLOTRANSFERASE"/>
    <property type="match status" value="1"/>
</dbReference>
<dbReference type="EMBL" id="NHSJ01000060">
    <property type="protein sequence ID" value="PPQ31295.1"/>
    <property type="molecule type" value="Genomic_DNA"/>
</dbReference>
<evidence type="ECO:0008006" key="4">
    <source>
        <dbReference type="Google" id="ProtNLM"/>
    </source>
</evidence>
<name>A0A2S6N9K3_9HYPH</name>
<dbReference type="AlphaFoldDB" id="A0A2S6N9K3"/>
<dbReference type="RefSeq" id="WP_104507660.1">
    <property type="nucleotide sequence ID" value="NZ_JACIGC010000027.1"/>
</dbReference>
<keyword evidence="1" id="KW-0456">Lyase</keyword>
<comment type="caution">
    <text evidence="2">The sequence shown here is derived from an EMBL/GenBank/DDBJ whole genome shotgun (WGS) entry which is preliminary data.</text>
</comment>
<dbReference type="OrthoDB" id="141582at2"/>
<proteinExistence type="predicted"/>
<keyword evidence="3" id="KW-1185">Reference proteome</keyword>
<evidence type="ECO:0000313" key="3">
    <source>
        <dbReference type="Proteomes" id="UP000239089"/>
    </source>
</evidence>
<organism evidence="2 3">
    <name type="scientific">Rhodoblastus sphagnicola</name>
    <dbReference type="NCBI Taxonomy" id="333368"/>
    <lineage>
        <taxon>Bacteria</taxon>
        <taxon>Pseudomonadati</taxon>
        <taxon>Pseudomonadota</taxon>
        <taxon>Alphaproteobacteria</taxon>
        <taxon>Hyphomicrobiales</taxon>
        <taxon>Rhodoblastaceae</taxon>
        <taxon>Rhodoblastus</taxon>
    </lineage>
</organism>
<protein>
    <recommendedName>
        <fullName evidence="4">Gamma-glutamylcyclotransferase</fullName>
    </recommendedName>
</protein>
<dbReference type="InterPro" id="IPR017939">
    <property type="entry name" value="G-Glutamylcylcotransferase"/>
</dbReference>
<dbReference type="Proteomes" id="UP000239089">
    <property type="component" value="Unassembled WGS sequence"/>
</dbReference>
<dbReference type="CDD" id="cd06661">
    <property type="entry name" value="GGCT_like"/>
    <property type="match status" value="1"/>
</dbReference>
<evidence type="ECO:0000313" key="2">
    <source>
        <dbReference type="EMBL" id="PPQ31295.1"/>
    </source>
</evidence>
<dbReference type="InterPro" id="IPR036568">
    <property type="entry name" value="GGCT-like_sf"/>
</dbReference>
<dbReference type="SUPFAM" id="SSF110857">
    <property type="entry name" value="Gamma-glutamyl cyclotransferase-like"/>
    <property type="match status" value="1"/>
</dbReference>
<evidence type="ECO:0000256" key="1">
    <source>
        <dbReference type="ARBA" id="ARBA00023239"/>
    </source>
</evidence>
<dbReference type="PANTHER" id="PTHR12935">
    <property type="entry name" value="GAMMA-GLUTAMYLCYCLOTRANSFERASE"/>
    <property type="match status" value="1"/>
</dbReference>
<reference evidence="2 3" key="1">
    <citation type="journal article" date="2018" name="Arch. Microbiol.">
        <title>New insights into the metabolic potential of the phototrophic purple bacterium Rhodopila globiformis DSM 161(T) from its draft genome sequence and evidence for a vanadium-dependent nitrogenase.</title>
        <authorList>
            <person name="Imhoff J.F."/>
            <person name="Rahn T."/>
            <person name="Kunzel S."/>
            <person name="Neulinger S.C."/>
        </authorList>
    </citation>
    <scope>NUCLEOTIDE SEQUENCE [LARGE SCALE GENOMIC DNA]</scope>
    <source>
        <strain evidence="2 3">DSM 16996</strain>
    </source>
</reference>
<gene>
    <name evidence="2" type="ORF">CCR94_09595</name>
</gene>
<sequence>MPEINDVGADLSSRESVLFFAYGGAMDPAQISGRCGLMPEKIAPARLADYALGFFGRDERWDGGEETILRQVGAHVWGVVWKVPARAFDRLDAWQGVRLDGTGAYFHSPVNVTTADGETIAALAYRKTELGFTNPPSAPNLARIASAARAHGLPDAYVAALDARPSVAAEGPVPRAARADRFLANAADLGYSCAC</sequence>
<dbReference type="InterPro" id="IPR013024">
    <property type="entry name" value="GGCT-like"/>
</dbReference>
<accession>A0A2S6N9K3</accession>